<organism evidence="9 10">
    <name type="scientific">Sparassis crispa</name>
    <dbReference type="NCBI Taxonomy" id="139825"/>
    <lineage>
        <taxon>Eukaryota</taxon>
        <taxon>Fungi</taxon>
        <taxon>Dikarya</taxon>
        <taxon>Basidiomycota</taxon>
        <taxon>Agaricomycotina</taxon>
        <taxon>Agaricomycetes</taxon>
        <taxon>Polyporales</taxon>
        <taxon>Sparassidaceae</taxon>
        <taxon>Sparassis</taxon>
    </lineage>
</organism>
<keyword evidence="1" id="KW-0832">Ubl conjugation</keyword>
<dbReference type="OrthoDB" id="295274at2759"/>
<dbReference type="PANTHER" id="PTHR46542">
    <property type="entry name" value="X-BOX BINDING PROTEIN 1"/>
    <property type="match status" value="1"/>
</dbReference>
<name>A0A401GEN0_9APHY</name>
<evidence type="ECO:0000256" key="2">
    <source>
        <dbReference type="ARBA" id="ARBA00023015"/>
    </source>
</evidence>
<protein>
    <recommendedName>
        <fullName evidence="6">X-box-binding protein 1</fullName>
    </recommendedName>
</protein>
<feature type="compositionally biased region" description="Low complexity" evidence="7">
    <location>
        <begin position="294"/>
        <end position="306"/>
    </location>
</feature>
<dbReference type="InParanoid" id="A0A401GEN0"/>
<sequence>MGGQRIHSLPVDELKRPSALPKTGNYAKQPTTATGDVAGRVRSLPHDFHVRPASLPQSPTHTRPALPFSSSRHVSRLPSHASHLPSRAMKRTADSDIELALPSPAASTSSPTPSVSELPGNTNLSTTTELGAPPRKRARGETSVEERKEARAHRNRIAAQNSRDRRKAQFAYLERRVAELEEENRQLRAGMGLVGLRRPQENSDRTRDQERERDAARDRENAELKERIKTLETGWDAVVKALAASGLPLNVPSIAPSASDPAEPPSPSSQPPTTTFSVFVPPSPIFPISPPPSHDSSLSSSPFLDLPFDDAEPTRHLARVANTDAPPLSSVPQQRVGPPRRPTPTSSSSSLTPFPPFQAPKHHLRQIWTRAPWRTSSAKSSRPRPCSRKRPCLILRLSPPPHHRRRPRRR</sequence>
<evidence type="ECO:0000256" key="6">
    <source>
        <dbReference type="ARBA" id="ARBA00040165"/>
    </source>
</evidence>
<feature type="region of interest" description="Disordered" evidence="7">
    <location>
        <begin position="1"/>
        <end position="166"/>
    </location>
</feature>
<evidence type="ECO:0000256" key="3">
    <source>
        <dbReference type="ARBA" id="ARBA00023125"/>
    </source>
</evidence>
<accession>A0A401GEN0</accession>
<evidence type="ECO:0000313" key="10">
    <source>
        <dbReference type="Proteomes" id="UP000287166"/>
    </source>
</evidence>
<keyword evidence="5" id="KW-0539">Nucleus</keyword>
<feature type="compositionally biased region" description="Pro residues" evidence="7">
    <location>
        <begin position="281"/>
        <end position="293"/>
    </location>
</feature>
<dbReference type="SMART" id="SM00338">
    <property type="entry name" value="BRLZ"/>
    <property type="match status" value="1"/>
</dbReference>
<dbReference type="GO" id="GO:0000977">
    <property type="term" value="F:RNA polymerase II transcription regulatory region sequence-specific DNA binding"/>
    <property type="evidence" value="ECO:0007669"/>
    <property type="project" value="TreeGrafter"/>
</dbReference>
<keyword evidence="10" id="KW-1185">Reference proteome</keyword>
<gene>
    <name evidence="9" type="ORF">SCP_0303160</name>
</gene>
<feature type="region of interest" description="Disordered" evidence="7">
    <location>
        <begin position="254"/>
        <end position="410"/>
    </location>
</feature>
<dbReference type="CDD" id="cd14812">
    <property type="entry name" value="bZIP_u3"/>
    <property type="match status" value="1"/>
</dbReference>
<dbReference type="Proteomes" id="UP000287166">
    <property type="component" value="Unassembled WGS sequence"/>
</dbReference>
<feature type="compositionally biased region" description="Basic residues" evidence="7">
    <location>
        <begin position="381"/>
        <end position="391"/>
    </location>
</feature>
<dbReference type="AlphaFoldDB" id="A0A401GEN0"/>
<dbReference type="STRING" id="139825.A0A401GEN0"/>
<comment type="caution">
    <text evidence="9">The sequence shown here is derived from an EMBL/GenBank/DDBJ whole genome shotgun (WGS) entry which is preliminary data.</text>
</comment>
<evidence type="ECO:0000256" key="7">
    <source>
        <dbReference type="SAM" id="MobiDB-lite"/>
    </source>
</evidence>
<feature type="compositionally biased region" description="Polar residues" evidence="7">
    <location>
        <begin position="120"/>
        <end position="129"/>
    </location>
</feature>
<dbReference type="GO" id="GO:0005634">
    <property type="term" value="C:nucleus"/>
    <property type="evidence" value="ECO:0007669"/>
    <property type="project" value="TreeGrafter"/>
</dbReference>
<feature type="compositionally biased region" description="Basic and acidic residues" evidence="7">
    <location>
        <begin position="198"/>
        <end position="221"/>
    </location>
</feature>
<evidence type="ECO:0000313" key="9">
    <source>
        <dbReference type="EMBL" id="GBE80601.1"/>
    </source>
</evidence>
<feature type="domain" description="BZIP" evidence="8">
    <location>
        <begin position="145"/>
        <end position="188"/>
    </location>
</feature>
<dbReference type="Pfam" id="PF00170">
    <property type="entry name" value="bZIP_1"/>
    <property type="match status" value="1"/>
</dbReference>
<dbReference type="GeneID" id="38777518"/>
<evidence type="ECO:0000256" key="5">
    <source>
        <dbReference type="ARBA" id="ARBA00023242"/>
    </source>
</evidence>
<feature type="compositionally biased region" description="Low complexity" evidence="7">
    <location>
        <begin position="330"/>
        <end position="352"/>
    </location>
</feature>
<keyword evidence="2" id="KW-0805">Transcription regulation</keyword>
<feature type="compositionally biased region" description="Basic and acidic residues" evidence="7">
    <location>
        <begin position="139"/>
        <end position="149"/>
    </location>
</feature>
<evidence type="ECO:0000256" key="1">
    <source>
        <dbReference type="ARBA" id="ARBA00022843"/>
    </source>
</evidence>
<dbReference type="InterPro" id="IPR052470">
    <property type="entry name" value="ER_Stress-Reg_TF"/>
</dbReference>
<dbReference type="Gene3D" id="1.20.5.170">
    <property type="match status" value="1"/>
</dbReference>
<dbReference type="PROSITE" id="PS50217">
    <property type="entry name" value="BZIP"/>
    <property type="match status" value="1"/>
</dbReference>
<proteinExistence type="predicted"/>
<keyword evidence="4" id="KW-0804">Transcription</keyword>
<dbReference type="InterPro" id="IPR004827">
    <property type="entry name" value="bZIP"/>
</dbReference>
<feature type="compositionally biased region" description="Low complexity" evidence="7">
    <location>
        <begin position="98"/>
        <end position="119"/>
    </location>
</feature>
<evidence type="ECO:0000256" key="4">
    <source>
        <dbReference type="ARBA" id="ARBA00023163"/>
    </source>
</evidence>
<dbReference type="PROSITE" id="PS00036">
    <property type="entry name" value="BZIP_BASIC"/>
    <property type="match status" value="1"/>
</dbReference>
<feature type="region of interest" description="Disordered" evidence="7">
    <location>
        <begin position="191"/>
        <end position="221"/>
    </location>
</feature>
<keyword evidence="3" id="KW-0238">DNA-binding</keyword>
<evidence type="ECO:0000259" key="8">
    <source>
        <dbReference type="PROSITE" id="PS50217"/>
    </source>
</evidence>
<dbReference type="RefSeq" id="XP_027611514.1">
    <property type="nucleotide sequence ID" value="XM_027755713.1"/>
</dbReference>
<feature type="compositionally biased region" description="Basic residues" evidence="7">
    <location>
        <begin position="401"/>
        <end position="410"/>
    </location>
</feature>
<dbReference type="GO" id="GO:0000981">
    <property type="term" value="F:DNA-binding transcription factor activity, RNA polymerase II-specific"/>
    <property type="evidence" value="ECO:0007669"/>
    <property type="project" value="TreeGrafter"/>
</dbReference>
<dbReference type="InterPro" id="IPR046347">
    <property type="entry name" value="bZIP_sf"/>
</dbReference>
<dbReference type="EMBL" id="BFAD01000003">
    <property type="protein sequence ID" value="GBE80601.1"/>
    <property type="molecule type" value="Genomic_DNA"/>
</dbReference>
<reference evidence="9 10" key="1">
    <citation type="journal article" date="2018" name="Sci. Rep.">
        <title>Genome sequence of the cauliflower mushroom Sparassis crispa (Hanabiratake) and its association with beneficial usage.</title>
        <authorList>
            <person name="Kiyama R."/>
            <person name="Furutani Y."/>
            <person name="Kawaguchi K."/>
            <person name="Nakanishi T."/>
        </authorList>
    </citation>
    <scope>NUCLEOTIDE SEQUENCE [LARGE SCALE GENOMIC DNA]</scope>
</reference>
<feature type="compositionally biased region" description="Low complexity" evidence="7">
    <location>
        <begin position="271"/>
        <end position="280"/>
    </location>
</feature>
<dbReference type="PANTHER" id="PTHR46542:SF1">
    <property type="entry name" value="X-BOX BINDING PROTEIN 1"/>
    <property type="match status" value="1"/>
</dbReference>
<dbReference type="SUPFAM" id="SSF57959">
    <property type="entry name" value="Leucine zipper domain"/>
    <property type="match status" value="1"/>
</dbReference>